<dbReference type="InterPro" id="IPR024682">
    <property type="entry name" value="Npl4_Ub-like_dom"/>
</dbReference>
<dbReference type="PANTHER" id="PTHR12710:SF0">
    <property type="entry name" value="NUCLEAR PROTEIN LOCALIZATION PROTEIN 4 HOMOLOG"/>
    <property type="match status" value="1"/>
</dbReference>
<dbReference type="PIRSF" id="PIRSF010052">
    <property type="entry name" value="Polyub_prc_Npl4"/>
    <property type="match status" value="1"/>
</dbReference>
<dbReference type="InterPro" id="IPR037518">
    <property type="entry name" value="MPN"/>
</dbReference>
<organism evidence="9">
    <name type="scientific">Phallusia mammillata</name>
    <dbReference type="NCBI Taxonomy" id="59560"/>
    <lineage>
        <taxon>Eukaryota</taxon>
        <taxon>Metazoa</taxon>
        <taxon>Chordata</taxon>
        <taxon>Tunicata</taxon>
        <taxon>Ascidiacea</taxon>
        <taxon>Phlebobranchia</taxon>
        <taxon>Ascidiidae</taxon>
        <taxon>Phallusia</taxon>
    </lineage>
</organism>
<feature type="compositionally biased region" description="Low complexity" evidence="7">
    <location>
        <begin position="75"/>
        <end position="91"/>
    </location>
</feature>
<sequence length="563" mass="63829">MIIRIQSSDGTKRIELSNNDTVATLFKRVEDMFQLKDSSWQLYQDRNKKGLLKNVRQKLKAAKLNHGDMLYLVSSNGASSRPSSSQSQESQNVVEDPIDLQLWKEDGRIKQSKSAAGIFKIDDLPTEPWDELYLKGKEIKFMSFHAYMRQQTAGVDKGKYFKLENFRAACKMSANGTKHSVVDLPSAVTLNRQKYRHIDNIMFENRDIVDRFLNFWRVSGHQRMGYLYGRYTQHSEVPLGIKAEVCAIYEPPQDSSVNSLQFHDDPMQIVVDEIATKLGLVKVGWIITDLIAQDRSKGTVKNFRNSETHFLTAEECITAAYLQNKHLNSCRLASNGKYGSKFTTVVVSGDKDYQISFEGYQVSNQGMSLVADDCLIPTIDAPELGYVRESSPELFVADVYYKEKDDYGNEVTKLARPLPLEYLLLDVPTAFSRESQFTCSNSISEFPACNRDAVGQVQSLSALSKYLSQFPADKFVDALSDFHVLVYLATNDTISLKDEMGILLDAVRNHDNNLATHWSQSASWSTLQELMRHSNEAIGHHHSDAHSMDAEMREAIERSLQMQ</sequence>
<dbReference type="InterPro" id="IPR007717">
    <property type="entry name" value="NPL4_C"/>
</dbReference>
<dbReference type="GO" id="GO:0031625">
    <property type="term" value="F:ubiquitin protein ligase binding"/>
    <property type="evidence" value="ECO:0007669"/>
    <property type="project" value="TreeGrafter"/>
</dbReference>
<dbReference type="EMBL" id="LR788564">
    <property type="protein sequence ID" value="CAB3264426.1"/>
    <property type="molecule type" value="mRNA"/>
</dbReference>
<dbReference type="Pfam" id="PF05021">
    <property type="entry name" value="NPL4"/>
    <property type="match status" value="1"/>
</dbReference>
<dbReference type="GO" id="GO:0005634">
    <property type="term" value="C:nucleus"/>
    <property type="evidence" value="ECO:0007669"/>
    <property type="project" value="TreeGrafter"/>
</dbReference>
<feature type="domain" description="MPN" evidence="8">
    <location>
        <begin position="201"/>
        <end position="338"/>
    </location>
</feature>
<evidence type="ECO:0000259" key="8">
    <source>
        <dbReference type="PROSITE" id="PS50249"/>
    </source>
</evidence>
<dbReference type="AlphaFoldDB" id="A0A6F9DN72"/>
<dbReference type="InterPro" id="IPR029071">
    <property type="entry name" value="Ubiquitin-like_domsf"/>
</dbReference>
<dbReference type="SUPFAM" id="SSF54236">
    <property type="entry name" value="Ubiquitin-like"/>
    <property type="match status" value="1"/>
</dbReference>
<keyword evidence="4" id="KW-0862">Zinc</keyword>
<evidence type="ECO:0000256" key="4">
    <source>
        <dbReference type="ARBA" id="ARBA00022833"/>
    </source>
</evidence>
<feature type="region of interest" description="Disordered" evidence="7">
    <location>
        <begin position="75"/>
        <end position="94"/>
    </location>
</feature>
<keyword evidence="2" id="KW-0479">Metal-binding</keyword>
<evidence type="ECO:0000256" key="3">
    <source>
        <dbReference type="ARBA" id="ARBA00022771"/>
    </source>
</evidence>
<dbReference type="GO" id="GO:0043130">
    <property type="term" value="F:ubiquitin binding"/>
    <property type="evidence" value="ECO:0007669"/>
    <property type="project" value="TreeGrafter"/>
</dbReference>
<dbReference type="GO" id="GO:0006511">
    <property type="term" value="P:ubiquitin-dependent protein catabolic process"/>
    <property type="evidence" value="ECO:0007669"/>
    <property type="project" value="InterPro"/>
</dbReference>
<dbReference type="InterPro" id="IPR007716">
    <property type="entry name" value="NPL4_Zn-bd_put"/>
</dbReference>
<accession>A0A6F9DN72</accession>
<keyword evidence="3" id="KW-0863">Zinc-finger</keyword>
<evidence type="ECO:0000256" key="6">
    <source>
        <dbReference type="ARBA" id="ARBA00074519"/>
    </source>
</evidence>
<dbReference type="PROSITE" id="PS50249">
    <property type="entry name" value="MPN"/>
    <property type="match status" value="1"/>
</dbReference>
<dbReference type="Pfam" id="PF11543">
    <property type="entry name" value="UN_NPL4"/>
    <property type="match status" value="1"/>
</dbReference>
<name>A0A6F9DN72_9ASCI</name>
<evidence type="ECO:0000313" key="9">
    <source>
        <dbReference type="EMBL" id="CAB3264426.1"/>
    </source>
</evidence>
<gene>
    <name evidence="9" type="primary">Nploc4</name>
</gene>
<evidence type="ECO:0000256" key="7">
    <source>
        <dbReference type="SAM" id="MobiDB-lite"/>
    </source>
</evidence>
<reference evidence="9" key="1">
    <citation type="submission" date="2020-04" db="EMBL/GenBank/DDBJ databases">
        <authorList>
            <person name="Neveu A P."/>
        </authorList>
    </citation>
    <scope>NUCLEOTIDE SEQUENCE</scope>
    <source>
        <tissue evidence="9">Whole embryo</tissue>
    </source>
</reference>
<dbReference type="CDD" id="cd17055">
    <property type="entry name" value="Ubl_AtNPL4_like"/>
    <property type="match status" value="1"/>
</dbReference>
<comment type="similarity">
    <text evidence="1">Belongs to the NPL4 family.</text>
</comment>
<evidence type="ECO:0000256" key="1">
    <source>
        <dbReference type="ARBA" id="ARBA00011025"/>
    </source>
</evidence>
<dbReference type="Pfam" id="PF05020">
    <property type="entry name" value="zf-NPL4"/>
    <property type="match status" value="1"/>
</dbReference>
<dbReference type="FunFam" id="3.40.140.10:FF:000012">
    <property type="entry name" value="nuclear protein localization protein 4 homolog"/>
    <property type="match status" value="1"/>
</dbReference>
<comment type="pathway">
    <text evidence="5">Protein degradation; proteasomal ubiquitin-dependent pathway.</text>
</comment>
<proteinExistence type="evidence at transcript level"/>
<dbReference type="InterPro" id="IPR016563">
    <property type="entry name" value="Npl4"/>
</dbReference>
<evidence type="ECO:0000256" key="2">
    <source>
        <dbReference type="ARBA" id="ARBA00022723"/>
    </source>
</evidence>
<dbReference type="GO" id="GO:0008270">
    <property type="term" value="F:zinc ion binding"/>
    <property type="evidence" value="ECO:0007669"/>
    <property type="project" value="UniProtKB-KW"/>
</dbReference>
<dbReference type="CDD" id="cd08061">
    <property type="entry name" value="MPN_NPL4"/>
    <property type="match status" value="1"/>
</dbReference>
<evidence type="ECO:0000256" key="5">
    <source>
        <dbReference type="ARBA" id="ARBA00060618"/>
    </source>
</evidence>
<protein>
    <recommendedName>
        <fullName evidence="6">Nuclear protein localization protein 4 homolog</fullName>
    </recommendedName>
</protein>
<dbReference type="PANTHER" id="PTHR12710">
    <property type="entry name" value="NUCLEAR PROTEIN LOCALIZATION 4"/>
    <property type="match status" value="1"/>
</dbReference>
<dbReference type="Gene3D" id="3.10.20.90">
    <property type="entry name" value="Phosphatidylinositol 3-kinase Catalytic Subunit, Chain A, domain 1"/>
    <property type="match status" value="1"/>
</dbReference>